<feature type="region of interest" description="Disordered" evidence="6">
    <location>
        <begin position="1"/>
        <end position="43"/>
    </location>
</feature>
<sequence length="392" mass="44710">MSGHNEDLQPPRKGLEATSTMASCTAKGGGSTITPTPTLSDTLSSSQQQLAQLLAGLQSLEERAAHYNSLAQQIHDTEQQCLKDLAKQRTAITQFLKQQKQSKSNPQHTTSVSKEDRDNLFRKLQDIEYHFPLPAGLILRLALGPNAPVTLRPLKLRLTYKKDYEIFKLYMTLAALIFLVACLATTSNRIFDAVYEFFILYYYCTITLREHILVVNGSRIRRWWFGHHYLSIILSGIVLIWPQSDNYQRFRPMFLWFCLFLCMLQYLQYRYQRQRLYALVALDKARPMDTVIGDGVPSQAVDREFMVLTPFLIIGQIWQLVISYRLFGMYFWNAIGEAEWQVIAVAILFGVLGCGNMLVTAKTILSKRSGLYSLTTRSASAKPAFASFKKSL</sequence>
<feature type="compositionally biased region" description="Polar residues" evidence="6">
    <location>
        <begin position="96"/>
        <end position="112"/>
    </location>
</feature>
<evidence type="ECO:0000256" key="5">
    <source>
        <dbReference type="ARBA" id="ARBA00023136"/>
    </source>
</evidence>
<protein>
    <recommendedName>
        <fullName evidence="10">TMPIT-like protein</fullName>
    </recommendedName>
</protein>
<feature type="transmembrane region" description="Helical" evidence="7">
    <location>
        <begin position="167"/>
        <end position="187"/>
    </location>
</feature>
<keyword evidence="4 7" id="KW-1133">Transmembrane helix</keyword>
<dbReference type="Pfam" id="PF07851">
    <property type="entry name" value="TMEM120A-B"/>
    <property type="match status" value="1"/>
</dbReference>
<feature type="transmembrane region" description="Helical" evidence="7">
    <location>
        <begin position="224"/>
        <end position="241"/>
    </location>
</feature>
<reference evidence="8 9" key="1">
    <citation type="submission" date="2021-02" db="EMBL/GenBank/DDBJ databases">
        <title>Variation within the Batrachochytrium salamandrivorans European outbreak.</title>
        <authorList>
            <person name="Kelly M."/>
            <person name="Pasmans F."/>
            <person name="Shea T.P."/>
            <person name="Munoz J.F."/>
            <person name="Carranza S."/>
            <person name="Cuomo C.A."/>
            <person name="Martel A."/>
        </authorList>
    </citation>
    <scope>NUCLEOTIDE SEQUENCE [LARGE SCALE GENOMIC DNA]</scope>
    <source>
        <strain evidence="8 9">AMFP18/2</strain>
    </source>
</reference>
<feature type="region of interest" description="Disordered" evidence="6">
    <location>
        <begin position="96"/>
        <end position="115"/>
    </location>
</feature>
<evidence type="ECO:0000256" key="4">
    <source>
        <dbReference type="ARBA" id="ARBA00022989"/>
    </source>
</evidence>
<dbReference type="PANTHER" id="PTHR21433">
    <property type="entry name" value="TRANSMEMBRANE PROTEIN INDUCED BY TUMOR NECROSIS FACTOR ALPHA"/>
    <property type="match status" value="1"/>
</dbReference>
<dbReference type="EMBL" id="JAFCIX010000093">
    <property type="protein sequence ID" value="KAH6598935.1"/>
    <property type="molecule type" value="Genomic_DNA"/>
</dbReference>
<evidence type="ECO:0000313" key="9">
    <source>
        <dbReference type="Proteomes" id="UP001648503"/>
    </source>
</evidence>
<dbReference type="Proteomes" id="UP001648503">
    <property type="component" value="Unassembled WGS sequence"/>
</dbReference>
<comment type="similarity">
    <text evidence="2">Belongs to the TMEM120 family.</text>
</comment>
<accession>A0ABQ8FLL6</accession>
<feature type="transmembrane region" description="Helical" evidence="7">
    <location>
        <begin position="305"/>
        <end position="328"/>
    </location>
</feature>
<evidence type="ECO:0000256" key="6">
    <source>
        <dbReference type="SAM" id="MobiDB-lite"/>
    </source>
</evidence>
<feature type="transmembrane region" description="Helical" evidence="7">
    <location>
        <begin position="340"/>
        <end position="359"/>
    </location>
</feature>
<comment type="caution">
    <text evidence="8">The sequence shown here is derived from an EMBL/GenBank/DDBJ whole genome shotgun (WGS) entry which is preliminary data.</text>
</comment>
<feature type="compositionally biased region" description="Low complexity" evidence="6">
    <location>
        <begin position="32"/>
        <end position="43"/>
    </location>
</feature>
<feature type="compositionally biased region" description="Basic and acidic residues" evidence="6">
    <location>
        <begin position="1"/>
        <end position="15"/>
    </location>
</feature>
<dbReference type="PANTHER" id="PTHR21433:SF0">
    <property type="entry name" value="TRANSMEMBRANE PROTEIN 120 HOMOLOG"/>
    <property type="match status" value="1"/>
</dbReference>
<proteinExistence type="inferred from homology"/>
<evidence type="ECO:0000256" key="2">
    <source>
        <dbReference type="ARBA" id="ARBA00009700"/>
    </source>
</evidence>
<organism evidence="8 9">
    <name type="scientific">Batrachochytrium salamandrivorans</name>
    <dbReference type="NCBI Taxonomy" id="1357716"/>
    <lineage>
        <taxon>Eukaryota</taxon>
        <taxon>Fungi</taxon>
        <taxon>Fungi incertae sedis</taxon>
        <taxon>Chytridiomycota</taxon>
        <taxon>Chytridiomycota incertae sedis</taxon>
        <taxon>Chytridiomycetes</taxon>
        <taxon>Rhizophydiales</taxon>
        <taxon>Rhizophydiales incertae sedis</taxon>
        <taxon>Batrachochytrium</taxon>
    </lineage>
</organism>
<evidence type="ECO:0000256" key="7">
    <source>
        <dbReference type="SAM" id="Phobius"/>
    </source>
</evidence>
<name>A0ABQ8FLL6_9FUNG</name>
<keyword evidence="5 7" id="KW-0472">Membrane</keyword>
<feature type="transmembrane region" description="Helical" evidence="7">
    <location>
        <begin position="253"/>
        <end position="269"/>
    </location>
</feature>
<evidence type="ECO:0000313" key="8">
    <source>
        <dbReference type="EMBL" id="KAH6598935.1"/>
    </source>
</evidence>
<gene>
    <name evidence="8" type="ORF">BASA50_003442</name>
</gene>
<keyword evidence="3 7" id="KW-0812">Transmembrane</keyword>
<evidence type="ECO:0008006" key="10">
    <source>
        <dbReference type="Google" id="ProtNLM"/>
    </source>
</evidence>
<evidence type="ECO:0000256" key="1">
    <source>
        <dbReference type="ARBA" id="ARBA00004141"/>
    </source>
</evidence>
<comment type="subcellular location">
    <subcellularLocation>
        <location evidence="1">Membrane</location>
        <topology evidence="1">Multi-pass membrane protein</topology>
    </subcellularLocation>
</comment>
<dbReference type="InterPro" id="IPR012926">
    <property type="entry name" value="TMEM120A/B"/>
</dbReference>
<keyword evidence="9" id="KW-1185">Reference proteome</keyword>
<feature type="transmembrane region" description="Helical" evidence="7">
    <location>
        <begin position="193"/>
        <end position="212"/>
    </location>
</feature>
<evidence type="ECO:0000256" key="3">
    <source>
        <dbReference type="ARBA" id="ARBA00022692"/>
    </source>
</evidence>